<dbReference type="EMBL" id="MU268025">
    <property type="protein sequence ID" value="KAH7906398.1"/>
    <property type="molecule type" value="Genomic_DNA"/>
</dbReference>
<evidence type="ECO:0000313" key="2">
    <source>
        <dbReference type="Proteomes" id="UP000790377"/>
    </source>
</evidence>
<dbReference type="Proteomes" id="UP000790377">
    <property type="component" value="Unassembled WGS sequence"/>
</dbReference>
<organism evidence="1 2">
    <name type="scientific">Hygrophoropsis aurantiaca</name>
    <dbReference type="NCBI Taxonomy" id="72124"/>
    <lineage>
        <taxon>Eukaryota</taxon>
        <taxon>Fungi</taxon>
        <taxon>Dikarya</taxon>
        <taxon>Basidiomycota</taxon>
        <taxon>Agaricomycotina</taxon>
        <taxon>Agaricomycetes</taxon>
        <taxon>Agaricomycetidae</taxon>
        <taxon>Boletales</taxon>
        <taxon>Coniophorineae</taxon>
        <taxon>Hygrophoropsidaceae</taxon>
        <taxon>Hygrophoropsis</taxon>
    </lineage>
</organism>
<reference evidence="1" key="1">
    <citation type="journal article" date="2021" name="New Phytol.">
        <title>Evolutionary innovations through gain and loss of genes in the ectomycorrhizal Boletales.</title>
        <authorList>
            <person name="Wu G."/>
            <person name="Miyauchi S."/>
            <person name="Morin E."/>
            <person name="Kuo A."/>
            <person name="Drula E."/>
            <person name="Varga T."/>
            <person name="Kohler A."/>
            <person name="Feng B."/>
            <person name="Cao Y."/>
            <person name="Lipzen A."/>
            <person name="Daum C."/>
            <person name="Hundley H."/>
            <person name="Pangilinan J."/>
            <person name="Johnson J."/>
            <person name="Barry K."/>
            <person name="LaButti K."/>
            <person name="Ng V."/>
            <person name="Ahrendt S."/>
            <person name="Min B."/>
            <person name="Choi I.G."/>
            <person name="Park H."/>
            <person name="Plett J.M."/>
            <person name="Magnuson J."/>
            <person name="Spatafora J.W."/>
            <person name="Nagy L.G."/>
            <person name="Henrissat B."/>
            <person name="Grigoriev I.V."/>
            <person name="Yang Z.L."/>
            <person name="Xu J."/>
            <person name="Martin F.M."/>
        </authorList>
    </citation>
    <scope>NUCLEOTIDE SEQUENCE</scope>
    <source>
        <strain evidence="1">ATCC 28755</strain>
    </source>
</reference>
<keyword evidence="2" id="KW-1185">Reference proteome</keyword>
<name>A0ACB8A037_9AGAM</name>
<evidence type="ECO:0000313" key="1">
    <source>
        <dbReference type="EMBL" id="KAH7906398.1"/>
    </source>
</evidence>
<gene>
    <name evidence="1" type="ORF">BJ138DRAFT_1105183</name>
</gene>
<accession>A0ACB8A037</accession>
<proteinExistence type="predicted"/>
<sequence length="131" mass="14337">MSSTTPSLSESDFGQSRETPSTITLPVPIIPPSITTIALAAKLELPPIPSHHYYITYNDVLFILPYNYNVGPSTDFYLITRGKRIGVVAQWEKASQFVDGVCGAVFRRVSSLIVGWQLMEGTIDAGQAAYL</sequence>
<comment type="caution">
    <text evidence="1">The sequence shown here is derived from an EMBL/GenBank/DDBJ whole genome shotgun (WGS) entry which is preliminary data.</text>
</comment>
<protein>
    <submittedName>
        <fullName evidence="1">Uncharacterized protein</fullName>
    </submittedName>
</protein>